<dbReference type="Proteomes" id="UP000225740">
    <property type="component" value="Unassembled WGS sequence"/>
</dbReference>
<dbReference type="AlphaFoldDB" id="A0A2G1W328"/>
<organism evidence="1 2">
    <name type="scientific">Rhodopirellula bahusiensis</name>
    <dbReference type="NCBI Taxonomy" id="2014065"/>
    <lineage>
        <taxon>Bacteria</taxon>
        <taxon>Pseudomonadati</taxon>
        <taxon>Planctomycetota</taxon>
        <taxon>Planctomycetia</taxon>
        <taxon>Pirellulales</taxon>
        <taxon>Pirellulaceae</taxon>
        <taxon>Rhodopirellula</taxon>
    </lineage>
</organism>
<reference evidence="1 2" key="1">
    <citation type="submission" date="2017-06" db="EMBL/GenBank/DDBJ databases">
        <title>Description of Rhodopirellula bahusiensis sp. nov.</title>
        <authorList>
            <person name="Kizina J."/>
            <person name="Harder J."/>
        </authorList>
    </citation>
    <scope>NUCLEOTIDE SEQUENCE [LARGE SCALE GENOMIC DNA]</scope>
    <source>
        <strain evidence="1 2">SWK21</strain>
    </source>
</reference>
<evidence type="ECO:0000313" key="1">
    <source>
        <dbReference type="EMBL" id="PHQ33436.1"/>
    </source>
</evidence>
<sequence>MMFRRTNRSIRICVEHRFAKASCFAKPILATTVWIASVVCISGLAMTAETDKIFRAGAFAIDITPEKFPVSSSGSMTHRVAKQAHDPLHARCLVLDNGQTSIALVTCDSCMIPREIYDSAKQIASEATGIATDHILCSATHTHTAVSVGHTFQSLVEEDYIPFLVERIAEGIIQAHSQLEPARIGWAVGNNPNQVFNRRWFLRPGVEIDDPFDSGTDRVRMNPSANSRSLLQPAGPVDPEVPVVAVQALDGRPIAMWANYSLHYVGGVPPESLSADYFGEFARQFTKMILANQSKPPFVAAMTNGTSGDINNINFFEGRTSQPPFEQIRLVANDVAASAAVAYQRVQFENWVPLEMRETEIELGVRRPDTEEVARAKQLLADAGDGPRNDRRLIYAGETLDLAEYPPTVKVKLQAIRIGGLAIVSSPCETFVETGLAIKKSSPFKPTFTIELANGYNGYLPTPEQHALGGYETWRAKSSYLSVDAEPKIRETLLQLLDELNTSRPQSTVAK</sequence>
<accession>A0A2G1W328</accession>
<comment type="caution">
    <text evidence="1">The sequence shown here is derived from an EMBL/GenBank/DDBJ whole genome shotgun (WGS) entry which is preliminary data.</text>
</comment>
<proteinExistence type="predicted"/>
<evidence type="ECO:0000313" key="2">
    <source>
        <dbReference type="Proteomes" id="UP000225740"/>
    </source>
</evidence>
<evidence type="ECO:0008006" key="3">
    <source>
        <dbReference type="Google" id="ProtNLM"/>
    </source>
</evidence>
<dbReference type="OrthoDB" id="9790058at2"/>
<name>A0A2G1W328_9BACT</name>
<dbReference type="EMBL" id="NIZW01000017">
    <property type="protein sequence ID" value="PHQ33436.1"/>
    <property type="molecule type" value="Genomic_DNA"/>
</dbReference>
<protein>
    <recommendedName>
        <fullName evidence="3">Neutral/alkaline non-lysosomal ceramidase N-terminal domain-containing protein</fullName>
    </recommendedName>
</protein>
<gene>
    <name evidence="1" type="ORF">CEE69_20680</name>
</gene>
<keyword evidence="2" id="KW-1185">Reference proteome</keyword>